<evidence type="ECO:0000313" key="1">
    <source>
        <dbReference type="EMBL" id="KLO14065.1"/>
    </source>
</evidence>
<organism evidence="1 2">
    <name type="scientific">Schizopora paradoxa</name>
    <dbReference type="NCBI Taxonomy" id="27342"/>
    <lineage>
        <taxon>Eukaryota</taxon>
        <taxon>Fungi</taxon>
        <taxon>Dikarya</taxon>
        <taxon>Basidiomycota</taxon>
        <taxon>Agaricomycotina</taxon>
        <taxon>Agaricomycetes</taxon>
        <taxon>Hymenochaetales</taxon>
        <taxon>Schizoporaceae</taxon>
        <taxon>Schizopora</taxon>
    </lineage>
</organism>
<name>A0A0H2RQ19_9AGAM</name>
<feature type="non-terminal residue" evidence="1">
    <location>
        <position position="1"/>
    </location>
</feature>
<dbReference type="EMBL" id="KQ085949">
    <property type="protein sequence ID" value="KLO14065.1"/>
    <property type="molecule type" value="Genomic_DNA"/>
</dbReference>
<dbReference type="AlphaFoldDB" id="A0A0H2RQ19"/>
<evidence type="ECO:0000313" key="2">
    <source>
        <dbReference type="Proteomes" id="UP000053477"/>
    </source>
</evidence>
<gene>
    <name evidence="1" type="ORF">SCHPADRAFT_928109</name>
</gene>
<dbReference type="InParanoid" id="A0A0H2RQ19"/>
<accession>A0A0H2RQ19</accession>
<proteinExistence type="predicted"/>
<dbReference type="Proteomes" id="UP000053477">
    <property type="component" value="Unassembled WGS sequence"/>
</dbReference>
<protein>
    <submittedName>
        <fullName evidence="1">Uncharacterized protein</fullName>
    </submittedName>
</protein>
<reference evidence="1 2" key="1">
    <citation type="submission" date="2015-04" db="EMBL/GenBank/DDBJ databases">
        <title>Complete genome sequence of Schizopora paradoxa KUC8140, a cosmopolitan wood degrader in East Asia.</title>
        <authorList>
            <consortium name="DOE Joint Genome Institute"/>
            <person name="Min B."/>
            <person name="Park H."/>
            <person name="Jang Y."/>
            <person name="Kim J.-J."/>
            <person name="Kim K.H."/>
            <person name="Pangilinan J."/>
            <person name="Lipzen A."/>
            <person name="Riley R."/>
            <person name="Grigoriev I.V."/>
            <person name="Spatafora J.W."/>
            <person name="Choi I.-G."/>
        </authorList>
    </citation>
    <scope>NUCLEOTIDE SEQUENCE [LARGE SCALE GENOMIC DNA]</scope>
    <source>
        <strain evidence="1 2">KUC8140</strain>
    </source>
</reference>
<sequence length="171" mass="18692">LAIRRIYTFTQAPTPFLLTSRIPALYSTKSLLSSRHLVPSTCRLPIEDAASSIAQPPLINPKARRPLIRYCKSNSGSRWISLAGISHPRSRTRPQNGQALFLEVKAALSSSFAISAQYGPSHVWQAVWGSLSSSLDNQALSSRFAPDIPGLRSDYNRSEGQLTARICPSDG</sequence>
<keyword evidence="2" id="KW-1185">Reference proteome</keyword>